<reference evidence="1" key="1">
    <citation type="submission" date="2019-12" db="EMBL/GenBank/DDBJ databases">
        <title>Genome sequencing and annotation of Brassica cretica.</title>
        <authorList>
            <person name="Studholme D.J."/>
            <person name="Sarris P."/>
        </authorList>
    </citation>
    <scope>NUCLEOTIDE SEQUENCE</scope>
    <source>
        <strain evidence="1">PFS-109/04</strain>
        <tissue evidence="1">Leaf</tissue>
    </source>
</reference>
<evidence type="ECO:0000313" key="1">
    <source>
        <dbReference type="EMBL" id="KAF3513417.1"/>
    </source>
</evidence>
<accession>A0A8S9PKE0</accession>
<protein>
    <submittedName>
        <fullName evidence="1">Uncharacterized protein</fullName>
    </submittedName>
</protein>
<dbReference type="AlphaFoldDB" id="A0A8S9PKE0"/>
<name>A0A8S9PKE0_BRACR</name>
<organism evidence="1 2">
    <name type="scientific">Brassica cretica</name>
    <name type="common">Mustard</name>
    <dbReference type="NCBI Taxonomy" id="69181"/>
    <lineage>
        <taxon>Eukaryota</taxon>
        <taxon>Viridiplantae</taxon>
        <taxon>Streptophyta</taxon>
        <taxon>Embryophyta</taxon>
        <taxon>Tracheophyta</taxon>
        <taxon>Spermatophyta</taxon>
        <taxon>Magnoliopsida</taxon>
        <taxon>eudicotyledons</taxon>
        <taxon>Gunneridae</taxon>
        <taxon>Pentapetalae</taxon>
        <taxon>rosids</taxon>
        <taxon>malvids</taxon>
        <taxon>Brassicales</taxon>
        <taxon>Brassicaceae</taxon>
        <taxon>Brassiceae</taxon>
        <taxon>Brassica</taxon>
    </lineage>
</organism>
<gene>
    <name evidence="1" type="ORF">F2Q69_00009160</name>
</gene>
<dbReference type="EMBL" id="QGKX02001521">
    <property type="protein sequence ID" value="KAF3513417.1"/>
    <property type="molecule type" value="Genomic_DNA"/>
</dbReference>
<proteinExistence type="predicted"/>
<dbReference type="Proteomes" id="UP000712600">
    <property type="component" value="Unassembled WGS sequence"/>
</dbReference>
<sequence>MWLHDWNRIVVDMWVYERQAQLVGLNVVHCSYYSQEGSSKQQRRVPCMWELNTLHRTWYCKPPRITLLLQCNHILHLLSGLIEHSRNVLSVFLVSLKNIHNLWVLPIGVLSTSIGSAASSECVLVVSGGLEEGLGCGLSALIRAMSIFGKYTRYVRGARHSMGAGGCPSPVVSRC</sequence>
<evidence type="ECO:0000313" key="2">
    <source>
        <dbReference type="Proteomes" id="UP000712600"/>
    </source>
</evidence>
<comment type="caution">
    <text evidence="1">The sequence shown here is derived from an EMBL/GenBank/DDBJ whole genome shotgun (WGS) entry which is preliminary data.</text>
</comment>